<name>A0ACB8QGN6_9AGAM</name>
<proteinExistence type="predicted"/>
<dbReference type="Proteomes" id="UP000814128">
    <property type="component" value="Unassembled WGS sequence"/>
</dbReference>
<reference evidence="1" key="1">
    <citation type="submission" date="2021-02" db="EMBL/GenBank/DDBJ databases">
        <authorList>
            <consortium name="DOE Joint Genome Institute"/>
            <person name="Ahrendt S."/>
            <person name="Looney B.P."/>
            <person name="Miyauchi S."/>
            <person name="Morin E."/>
            <person name="Drula E."/>
            <person name="Courty P.E."/>
            <person name="Chicoki N."/>
            <person name="Fauchery L."/>
            <person name="Kohler A."/>
            <person name="Kuo A."/>
            <person name="Labutti K."/>
            <person name="Pangilinan J."/>
            <person name="Lipzen A."/>
            <person name="Riley R."/>
            <person name="Andreopoulos W."/>
            <person name="He G."/>
            <person name="Johnson J."/>
            <person name="Barry K.W."/>
            <person name="Grigoriev I.V."/>
            <person name="Nagy L."/>
            <person name="Hibbett D."/>
            <person name="Henrissat B."/>
            <person name="Matheny P.B."/>
            <person name="Labbe J."/>
            <person name="Martin F."/>
        </authorList>
    </citation>
    <scope>NUCLEOTIDE SEQUENCE</scope>
    <source>
        <strain evidence="1">EC-137</strain>
    </source>
</reference>
<accession>A0ACB8QGN6</accession>
<evidence type="ECO:0000313" key="1">
    <source>
        <dbReference type="EMBL" id="KAI0031001.1"/>
    </source>
</evidence>
<dbReference type="EMBL" id="MU273597">
    <property type="protein sequence ID" value="KAI0031001.1"/>
    <property type="molecule type" value="Genomic_DNA"/>
</dbReference>
<gene>
    <name evidence="1" type="ORF">K488DRAFT_79328</name>
</gene>
<organism evidence="1 2">
    <name type="scientific">Vararia minispora EC-137</name>
    <dbReference type="NCBI Taxonomy" id="1314806"/>
    <lineage>
        <taxon>Eukaryota</taxon>
        <taxon>Fungi</taxon>
        <taxon>Dikarya</taxon>
        <taxon>Basidiomycota</taxon>
        <taxon>Agaricomycotina</taxon>
        <taxon>Agaricomycetes</taxon>
        <taxon>Russulales</taxon>
        <taxon>Lachnocladiaceae</taxon>
        <taxon>Vararia</taxon>
    </lineage>
</organism>
<sequence>MAVWGRVGVQVAEAASALLERSKRALVGNGSYFGFVNTALAQVPQARLPQAGTDYGYLIYAQVGSTVQTRASEILPGDVIVLEDARLKGHKGLHNYSLSVGEGVPCLGVVAEFEAKKLKVKALQANQHVGQATVESVSYRLEDLKSGSIRIYRVLEA</sequence>
<evidence type="ECO:0000313" key="2">
    <source>
        <dbReference type="Proteomes" id="UP000814128"/>
    </source>
</evidence>
<comment type="caution">
    <text evidence="1">The sequence shown here is derived from an EMBL/GenBank/DDBJ whole genome shotgun (WGS) entry which is preliminary data.</text>
</comment>
<keyword evidence="2" id="KW-1185">Reference proteome</keyword>
<reference evidence="1" key="2">
    <citation type="journal article" date="2022" name="New Phytol.">
        <title>Evolutionary transition to the ectomycorrhizal habit in the genomes of a hyperdiverse lineage of mushroom-forming fungi.</title>
        <authorList>
            <person name="Looney B."/>
            <person name="Miyauchi S."/>
            <person name="Morin E."/>
            <person name="Drula E."/>
            <person name="Courty P.E."/>
            <person name="Kohler A."/>
            <person name="Kuo A."/>
            <person name="LaButti K."/>
            <person name="Pangilinan J."/>
            <person name="Lipzen A."/>
            <person name="Riley R."/>
            <person name="Andreopoulos W."/>
            <person name="He G."/>
            <person name="Johnson J."/>
            <person name="Nolan M."/>
            <person name="Tritt A."/>
            <person name="Barry K.W."/>
            <person name="Grigoriev I.V."/>
            <person name="Nagy L.G."/>
            <person name="Hibbett D."/>
            <person name="Henrissat B."/>
            <person name="Matheny P.B."/>
            <person name="Labbe J."/>
            <person name="Martin F.M."/>
        </authorList>
    </citation>
    <scope>NUCLEOTIDE SEQUENCE</scope>
    <source>
        <strain evidence="1">EC-137</strain>
    </source>
</reference>
<protein>
    <submittedName>
        <fullName evidence="1">Uncharacterized protein</fullName>
    </submittedName>
</protein>